<dbReference type="PROSITE" id="PS51007">
    <property type="entry name" value="CYTC"/>
    <property type="match status" value="1"/>
</dbReference>
<comment type="similarity">
    <text evidence="3">Belongs to the cytochrome c family. PetJ subfamily.</text>
</comment>
<evidence type="ECO:0000259" key="15">
    <source>
        <dbReference type="PROSITE" id="PS51007"/>
    </source>
</evidence>
<keyword evidence="5 13" id="KW-0349">Heme</keyword>
<sequence length="113" mass="12278">MKNYIISILISTFLIQSSSSPLLAADINNGQTIFSANCVGCHAGGKNVIDRSKTLGIKALKENDMYSSEKIITQVTNGKSSMPAFGTRLTEEDIEDVASFVLSQATEWDKEDN</sequence>
<dbReference type="GeneID" id="7056063"/>
<evidence type="ECO:0000256" key="5">
    <source>
        <dbReference type="ARBA" id="ARBA00022617"/>
    </source>
</evidence>
<comment type="subcellular location">
    <subcellularLocation>
        <location evidence="2">Plastid</location>
        <location evidence="2">Chloroplast thylakoid lumen</location>
    </subcellularLocation>
</comment>
<keyword evidence="4" id="KW-0813">Transport</keyword>
<dbReference type="PANTHER" id="PTHR34688:SF2">
    <property type="entry name" value="CYTOCHROME C6, CHLOROPLASTIC"/>
    <property type="match status" value="1"/>
</dbReference>
<evidence type="ECO:0000256" key="2">
    <source>
        <dbReference type="ARBA" id="ARBA00004456"/>
    </source>
</evidence>
<keyword evidence="14" id="KW-0732">Signal</keyword>
<name>B7T206_VAULI</name>
<dbReference type="GO" id="GO:0009055">
    <property type="term" value="F:electron transfer activity"/>
    <property type="evidence" value="ECO:0007669"/>
    <property type="project" value="InterPro"/>
</dbReference>
<evidence type="ECO:0000256" key="1">
    <source>
        <dbReference type="ARBA" id="ARBA00002347"/>
    </source>
</evidence>
<evidence type="ECO:0000313" key="16">
    <source>
        <dbReference type="EMBL" id="ACF70972.1"/>
    </source>
</evidence>
<dbReference type="Gene3D" id="1.10.760.10">
    <property type="entry name" value="Cytochrome c-like domain"/>
    <property type="match status" value="1"/>
</dbReference>
<feature type="signal peptide" evidence="14">
    <location>
        <begin position="1"/>
        <end position="19"/>
    </location>
</feature>
<keyword evidence="16" id="KW-0934">Plastid</keyword>
<dbReference type="InterPro" id="IPR008168">
    <property type="entry name" value="Cyt_C_IC"/>
</dbReference>
<feature type="chain" id="PRO_5002861724" description="Cytochrome c-553" evidence="14">
    <location>
        <begin position="20"/>
        <end position="113"/>
    </location>
</feature>
<evidence type="ECO:0000256" key="4">
    <source>
        <dbReference type="ARBA" id="ARBA00022448"/>
    </source>
</evidence>
<evidence type="ECO:0000256" key="10">
    <source>
        <dbReference type="ARBA" id="ARBA00030448"/>
    </source>
</evidence>
<dbReference type="GO" id="GO:0020037">
    <property type="term" value="F:heme binding"/>
    <property type="evidence" value="ECO:0007669"/>
    <property type="project" value="InterPro"/>
</dbReference>
<dbReference type="Pfam" id="PF13442">
    <property type="entry name" value="Cytochrome_CBB3"/>
    <property type="match status" value="1"/>
</dbReference>
<evidence type="ECO:0000256" key="3">
    <source>
        <dbReference type="ARBA" id="ARBA00009650"/>
    </source>
</evidence>
<gene>
    <name evidence="16" type="primary">petJ</name>
</gene>
<dbReference type="AlphaFoldDB" id="B7T206"/>
<accession>B7T206</accession>
<evidence type="ECO:0000256" key="14">
    <source>
        <dbReference type="SAM" id="SignalP"/>
    </source>
</evidence>
<dbReference type="RefSeq" id="YP_002327555.1">
    <property type="nucleotide sequence ID" value="NC_011600.1"/>
</dbReference>
<evidence type="ECO:0000256" key="7">
    <source>
        <dbReference type="ARBA" id="ARBA00022982"/>
    </source>
</evidence>
<dbReference type="GO" id="GO:0005506">
    <property type="term" value="F:iron ion binding"/>
    <property type="evidence" value="ECO:0007669"/>
    <property type="project" value="InterPro"/>
</dbReference>
<keyword evidence="6 13" id="KW-0479">Metal-binding</keyword>
<keyword evidence="16" id="KW-0150">Chloroplast</keyword>
<comment type="function">
    <text evidence="1">Functions as an electron carrier between membrane-bound cytochrome b6-f and photosystem I in oxygenic photosynthesis.</text>
</comment>
<dbReference type="GO" id="GO:0009543">
    <property type="term" value="C:chloroplast thylakoid lumen"/>
    <property type="evidence" value="ECO:0007669"/>
    <property type="project" value="UniProtKB-SubCell"/>
</dbReference>
<dbReference type="InterPro" id="IPR023655">
    <property type="entry name" value="Cyt_C6"/>
</dbReference>
<dbReference type="PRINTS" id="PR00605">
    <property type="entry name" value="CYTCHROMECIC"/>
</dbReference>
<evidence type="ECO:0000256" key="9">
    <source>
        <dbReference type="ARBA" id="ARBA00023078"/>
    </source>
</evidence>
<keyword evidence="8 13" id="KW-0408">Iron</keyword>
<keyword evidence="9" id="KW-0793">Thylakoid</keyword>
<dbReference type="EMBL" id="EU912438">
    <property type="protein sequence ID" value="ACF70972.1"/>
    <property type="molecule type" value="Genomic_DNA"/>
</dbReference>
<evidence type="ECO:0000256" key="6">
    <source>
        <dbReference type="ARBA" id="ARBA00022723"/>
    </source>
</evidence>
<dbReference type="InterPro" id="IPR036909">
    <property type="entry name" value="Cyt_c-like_dom_sf"/>
</dbReference>
<evidence type="ECO:0000256" key="11">
    <source>
        <dbReference type="ARBA" id="ARBA00031247"/>
    </source>
</evidence>
<reference evidence="16" key="1">
    <citation type="journal article" date="2008" name="Proc. Natl. Acad. Sci. U.S.A.">
        <title>Horizontal gene transfer of the algal nuclear gene psbO to the photosynthetic sea slug Elysia chlorotica.</title>
        <authorList>
            <person name="Rumpho M.E."/>
            <person name="Worful J.M."/>
            <person name="Lee J."/>
            <person name="Kannan K."/>
            <person name="Tyler M.S."/>
            <person name="Bhattacharya D."/>
            <person name="Moustafa A."/>
            <person name="Manhart J.R."/>
        </authorList>
    </citation>
    <scope>NUCLEOTIDE SEQUENCE [LARGE SCALE GENOMIC DNA]</scope>
    <source>
        <strain>CCMP2940</strain>
    </source>
</reference>
<proteinExistence type="inferred from homology"/>
<protein>
    <recommendedName>
        <fullName evidence="12">Cytochrome c-553</fullName>
    </recommendedName>
    <alternativeName>
        <fullName evidence="11">Cytochrome c553</fullName>
    </alternativeName>
    <alternativeName>
        <fullName evidence="10">Soluble cytochrome f</fullName>
    </alternativeName>
</protein>
<evidence type="ECO:0000256" key="12">
    <source>
        <dbReference type="ARBA" id="ARBA00033211"/>
    </source>
</evidence>
<geneLocation type="chloroplast" evidence="16"/>
<organism evidence="16">
    <name type="scientific">Vaucheria litorea</name>
    <name type="common">Yellow-green alga</name>
    <dbReference type="NCBI Taxonomy" id="109269"/>
    <lineage>
        <taxon>Eukaryota</taxon>
        <taxon>Sar</taxon>
        <taxon>Stramenopiles</taxon>
        <taxon>Ochrophyta</taxon>
        <taxon>PX clade</taxon>
        <taxon>Xanthophyceae</taxon>
        <taxon>Vaucheriales</taxon>
        <taxon>Vaucheriaceae</taxon>
        <taxon>Vaucheria</taxon>
    </lineage>
</organism>
<keyword evidence="7" id="KW-0249">Electron transport</keyword>
<evidence type="ECO:0000256" key="8">
    <source>
        <dbReference type="ARBA" id="ARBA00023004"/>
    </source>
</evidence>
<evidence type="ECO:0000256" key="13">
    <source>
        <dbReference type="PROSITE-ProRule" id="PRU00433"/>
    </source>
</evidence>
<dbReference type="SUPFAM" id="SSF46626">
    <property type="entry name" value="Cytochrome c"/>
    <property type="match status" value="1"/>
</dbReference>
<dbReference type="PANTHER" id="PTHR34688">
    <property type="entry name" value="CYTOCHROME C6, CHLOROPLASTIC"/>
    <property type="match status" value="1"/>
</dbReference>
<feature type="domain" description="Cytochrome c" evidence="15">
    <location>
        <begin position="25"/>
        <end position="105"/>
    </location>
</feature>
<dbReference type="InterPro" id="IPR009056">
    <property type="entry name" value="Cyt_c-like_dom"/>
</dbReference>